<reference evidence="1" key="1">
    <citation type="submission" date="2014-09" db="EMBL/GenBank/DDBJ databases">
        <authorList>
            <person name="Magalhaes I.L.F."/>
            <person name="Oliveira U."/>
            <person name="Santos F.R."/>
            <person name="Vidigal T.H.D.A."/>
            <person name="Brescovit A.D."/>
            <person name="Santos A.J."/>
        </authorList>
    </citation>
    <scope>NUCLEOTIDE SEQUENCE</scope>
    <source>
        <tissue evidence="1">Shoot tissue taken approximately 20 cm above the soil surface</tissue>
    </source>
</reference>
<name>A0A0A9GYR4_ARUDO</name>
<sequence length="12" mass="1528">MFGWFLICWLLV</sequence>
<protein>
    <submittedName>
        <fullName evidence="1">Uncharacterized protein</fullName>
    </submittedName>
</protein>
<proteinExistence type="predicted"/>
<dbReference type="EMBL" id="GBRH01167796">
    <property type="protein sequence ID" value="JAE30100.1"/>
    <property type="molecule type" value="Transcribed_RNA"/>
</dbReference>
<organism evidence="1">
    <name type="scientific">Arundo donax</name>
    <name type="common">Giant reed</name>
    <name type="synonym">Donax arundinaceus</name>
    <dbReference type="NCBI Taxonomy" id="35708"/>
    <lineage>
        <taxon>Eukaryota</taxon>
        <taxon>Viridiplantae</taxon>
        <taxon>Streptophyta</taxon>
        <taxon>Embryophyta</taxon>
        <taxon>Tracheophyta</taxon>
        <taxon>Spermatophyta</taxon>
        <taxon>Magnoliopsida</taxon>
        <taxon>Liliopsida</taxon>
        <taxon>Poales</taxon>
        <taxon>Poaceae</taxon>
        <taxon>PACMAD clade</taxon>
        <taxon>Arundinoideae</taxon>
        <taxon>Arundineae</taxon>
        <taxon>Arundo</taxon>
    </lineage>
</organism>
<accession>A0A0A9GYR4</accession>
<evidence type="ECO:0000313" key="1">
    <source>
        <dbReference type="EMBL" id="JAE30100.1"/>
    </source>
</evidence>
<reference evidence="1" key="2">
    <citation type="journal article" date="2015" name="Data Brief">
        <title>Shoot transcriptome of the giant reed, Arundo donax.</title>
        <authorList>
            <person name="Barrero R.A."/>
            <person name="Guerrero F.D."/>
            <person name="Moolhuijzen P."/>
            <person name="Goolsby J.A."/>
            <person name="Tidwell J."/>
            <person name="Bellgard S.E."/>
            <person name="Bellgard M.I."/>
        </authorList>
    </citation>
    <scope>NUCLEOTIDE SEQUENCE</scope>
    <source>
        <tissue evidence="1">Shoot tissue taken approximately 20 cm above the soil surface</tissue>
    </source>
</reference>